<dbReference type="AlphaFoldDB" id="A0A9D1X5M7"/>
<comment type="caution">
    <text evidence="2">The sequence shown here is derived from an EMBL/GenBank/DDBJ whole genome shotgun (WGS) entry which is preliminary data.</text>
</comment>
<evidence type="ECO:0000313" key="2">
    <source>
        <dbReference type="EMBL" id="HIX72996.1"/>
    </source>
</evidence>
<feature type="transmembrane region" description="Helical" evidence="1">
    <location>
        <begin position="134"/>
        <end position="156"/>
    </location>
</feature>
<name>A0A9D1X5M7_9FIRM</name>
<organism evidence="2 3">
    <name type="scientific">Candidatus Anaerobutyricum stercoripullorum</name>
    <dbReference type="NCBI Taxonomy" id="2838456"/>
    <lineage>
        <taxon>Bacteria</taxon>
        <taxon>Bacillati</taxon>
        <taxon>Bacillota</taxon>
        <taxon>Clostridia</taxon>
        <taxon>Lachnospirales</taxon>
        <taxon>Lachnospiraceae</taxon>
        <taxon>Anaerobutyricum</taxon>
    </lineage>
</organism>
<gene>
    <name evidence="2" type="ORF">H9849_08240</name>
</gene>
<dbReference type="InterPro" id="IPR021683">
    <property type="entry name" value="DUF3267"/>
</dbReference>
<reference evidence="2" key="2">
    <citation type="submission" date="2021-04" db="EMBL/GenBank/DDBJ databases">
        <authorList>
            <person name="Gilroy R."/>
        </authorList>
    </citation>
    <scope>NUCLEOTIDE SEQUENCE</scope>
    <source>
        <strain evidence="2">ChiSxjej3B15-1167</strain>
    </source>
</reference>
<keyword evidence="1" id="KW-0812">Transmembrane</keyword>
<evidence type="ECO:0000256" key="1">
    <source>
        <dbReference type="SAM" id="Phobius"/>
    </source>
</evidence>
<feature type="transmembrane region" description="Helical" evidence="1">
    <location>
        <begin position="78"/>
        <end position="102"/>
    </location>
</feature>
<sequence length="210" mass="23430">MAKERKISPEKQRIAANYEAQKRQFFAEGYEEKEEVISILKANLMAFVTAGPIAILEIAVWILVGIPEKGLLSLNSASWFWVFFIASIFIHELLHGVGWSIFTKGKWKSIHIGMMWKTLTPYCHCKEPLKPREYLVGAAMPFLVLGIGLFAAALAAGSSLLFLLSIVNVLCAGGDTTLICMLFSYLNRKDNCYILDHPTKCGFVTFSKSS</sequence>
<protein>
    <submittedName>
        <fullName evidence="2">DUF3267 domain-containing protein</fullName>
    </submittedName>
</protein>
<keyword evidence="1" id="KW-1133">Transmembrane helix</keyword>
<proteinExistence type="predicted"/>
<accession>A0A9D1X5M7</accession>
<feature type="transmembrane region" description="Helical" evidence="1">
    <location>
        <begin position="44"/>
        <end position="66"/>
    </location>
</feature>
<reference evidence="2" key="1">
    <citation type="journal article" date="2021" name="PeerJ">
        <title>Extensive microbial diversity within the chicken gut microbiome revealed by metagenomics and culture.</title>
        <authorList>
            <person name="Gilroy R."/>
            <person name="Ravi A."/>
            <person name="Getino M."/>
            <person name="Pursley I."/>
            <person name="Horton D.L."/>
            <person name="Alikhan N.F."/>
            <person name="Baker D."/>
            <person name="Gharbi K."/>
            <person name="Hall N."/>
            <person name="Watson M."/>
            <person name="Adriaenssens E.M."/>
            <person name="Foster-Nyarko E."/>
            <person name="Jarju S."/>
            <person name="Secka A."/>
            <person name="Antonio M."/>
            <person name="Oren A."/>
            <person name="Chaudhuri R.R."/>
            <person name="La Ragione R."/>
            <person name="Hildebrand F."/>
            <person name="Pallen M.J."/>
        </authorList>
    </citation>
    <scope>NUCLEOTIDE SEQUENCE</scope>
    <source>
        <strain evidence="2">ChiSxjej3B15-1167</strain>
    </source>
</reference>
<dbReference type="Pfam" id="PF11667">
    <property type="entry name" value="DUF3267"/>
    <property type="match status" value="1"/>
</dbReference>
<dbReference type="Proteomes" id="UP000886805">
    <property type="component" value="Unassembled WGS sequence"/>
</dbReference>
<dbReference type="EMBL" id="DXEQ01000244">
    <property type="protein sequence ID" value="HIX72996.1"/>
    <property type="molecule type" value="Genomic_DNA"/>
</dbReference>
<keyword evidence="1" id="KW-0472">Membrane</keyword>
<evidence type="ECO:0000313" key="3">
    <source>
        <dbReference type="Proteomes" id="UP000886805"/>
    </source>
</evidence>
<feature type="transmembrane region" description="Helical" evidence="1">
    <location>
        <begin position="162"/>
        <end position="186"/>
    </location>
</feature>